<dbReference type="InterPro" id="IPR011990">
    <property type="entry name" value="TPR-like_helical_dom_sf"/>
</dbReference>
<evidence type="ECO:0000313" key="2">
    <source>
        <dbReference type="Proteomes" id="UP000186817"/>
    </source>
</evidence>
<organism evidence="1 2">
    <name type="scientific">Symbiodinium microadriaticum</name>
    <name type="common">Dinoflagellate</name>
    <name type="synonym">Zooxanthella microadriatica</name>
    <dbReference type="NCBI Taxonomy" id="2951"/>
    <lineage>
        <taxon>Eukaryota</taxon>
        <taxon>Sar</taxon>
        <taxon>Alveolata</taxon>
        <taxon>Dinophyceae</taxon>
        <taxon>Suessiales</taxon>
        <taxon>Symbiodiniaceae</taxon>
        <taxon>Symbiodinium</taxon>
    </lineage>
</organism>
<accession>A0A1Q9ETR2</accession>
<keyword evidence="2" id="KW-1185">Reference proteome</keyword>
<gene>
    <name evidence="1" type="ORF">AK812_SmicGene5436</name>
</gene>
<dbReference type="AlphaFoldDB" id="A0A1Q9ETR2"/>
<dbReference type="Gene3D" id="1.25.40.10">
    <property type="entry name" value="Tetratricopeptide repeat domain"/>
    <property type="match status" value="1"/>
</dbReference>
<protein>
    <submittedName>
        <fullName evidence="1">Uncharacterized protein</fullName>
    </submittedName>
</protein>
<sequence>MSVQARTILKILEQKKFHESKPLEKYLDLREVASALANVGPRHMKLEDAQTSIRTLTDAEYCVEGLSGAQRQEIVDKAVSCVQIWRHAKMDDTLHLESWEPEAPSFNALAAELCDRRTTGVGLSAANLEAIVAAGSTSGEPDSPCAAKTEVEMQTENALDRLMNCGPGRLLLLAVLRNVWEASPPAFSSQSGAPRRFQQDPFMTRENTELYVSERVGTEFCNGQQRCTNKIRSNDAVTIGRVILLYGMKIFGKLQDSHAVDSIWQEVRANGWVNQFLAAARIDAASEMGDIEGAASILEFMVNETVPVLDIHVSSAINACKNWNRANRHKAAMYLLENMLSRGLQPNIVTFASLAGLTEMLRCMSFKASCPA</sequence>
<name>A0A1Q9ETR2_SYMMI</name>
<dbReference type="Proteomes" id="UP000186817">
    <property type="component" value="Unassembled WGS sequence"/>
</dbReference>
<comment type="caution">
    <text evidence="1">The sequence shown here is derived from an EMBL/GenBank/DDBJ whole genome shotgun (WGS) entry which is preliminary data.</text>
</comment>
<dbReference type="EMBL" id="LSRX01000071">
    <property type="protein sequence ID" value="OLQ10800.1"/>
    <property type="molecule type" value="Genomic_DNA"/>
</dbReference>
<dbReference type="OrthoDB" id="10271694at2759"/>
<proteinExistence type="predicted"/>
<evidence type="ECO:0000313" key="1">
    <source>
        <dbReference type="EMBL" id="OLQ10800.1"/>
    </source>
</evidence>
<reference evidence="1 2" key="1">
    <citation type="submission" date="2016-02" db="EMBL/GenBank/DDBJ databases">
        <title>Genome analysis of coral dinoflagellate symbionts highlights evolutionary adaptations to a symbiotic lifestyle.</title>
        <authorList>
            <person name="Aranda M."/>
            <person name="Li Y."/>
            <person name="Liew Y.J."/>
            <person name="Baumgarten S."/>
            <person name="Simakov O."/>
            <person name="Wilson M."/>
            <person name="Piel J."/>
            <person name="Ashoor H."/>
            <person name="Bougouffa S."/>
            <person name="Bajic V.B."/>
            <person name="Ryu T."/>
            <person name="Ravasi T."/>
            <person name="Bayer T."/>
            <person name="Micklem G."/>
            <person name="Kim H."/>
            <person name="Bhak J."/>
            <person name="Lajeunesse T.C."/>
            <person name="Voolstra C.R."/>
        </authorList>
    </citation>
    <scope>NUCLEOTIDE SEQUENCE [LARGE SCALE GENOMIC DNA]</scope>
    <source>
        <strain evidence="1 2">CCMP2467</strain>
    </source>
</reference>